<proteinExistence type="inferred from homology"/>
<dbReference type="Gene3D" id="1.10.472.10">
    <property type="entry name" value="Cyclin-like"/>
    <property type="match status" value="1"/>
</dbReference>
<comment type="caution">
    <text evidence="3">The sequence shown here is derived from an EMBL/GenBank/DDBJ whole genome shotgun (WGS) entry which is preliminary data.</text>
</comment>
<evidence type="ECO:0000313" key="3">
    <source>
        <dbReference type="EMBL" id="KAJ1964334.1"/>
    </source>
</evidence>
<keyword evidence="4" id="KW-1185">Reference proteome</keyword>
<dbReference type="SUPFAM" id="SSF47954">
    <property type="entry name" value="Cyclin-like"/>
    <property type="match status" value="1"/>
</dbReference>
<dbReference type="OrthoDB" id="25002at2759"/>
<dbReference type="InterPro" id="IPR043198">
    <property type="entry name" value="Cyclin/Ssn8"/>
</dbReference>
<dbReference type="AlphaFoldDB" id="A0A9W8AVP5"/>
<dbReference type="Pfam" id="PF00134">
    <property type="entry name" value="Cyclin_N"/>
    <property type="match status" value="1"/>
</dbReference>
<dbReference type="InterPro" id="IPR013763">
    <property type="entry name" value="Cyclin-like_dom"/>
</dbReference>
<keyword evidence="1" id="KW-0195">Cyclin</keyword>
<dbReference type="InterPro" id="IPR036915">
    <property type="entry name" value="Cyclin-like_sf"/>
</dbReference>
<comment type="similarity">
    <text evidence="1">Belongs to the cyclin family.</text>
</comment>
<dbReference type="EMBL" id="JANBPY010000711">
    <property type="protein sequence ID" value="KAJ1964334.1"/>
    <property type="molecule type" value="Genomic_DNA"/>
</dbReference>
<dbReference type="GO" id="GO:0016538">
    <property type="term" value="F:cyclin-dependent protein serine/threonine kinase regulator activity"/>
    <property type="evidence" value="ECO:0007669"/>
    <property type="project" value="InterPro"/>
</dbReference>
<dbReference type="InterPro" id="IPR006671">
    <property type="entry name" value="Cyclin_N"/>
</dbReference>
<protein>
    <recommendedName>
        <fullName evidence="2">Cyclin-like domain-containing protein</fullName>
    </recommendedName>
</protein>
<feature type="domain" description="Cyclin-like" evidence="2">
    <location>
        <begin position="40"/>
        <end position="141"/>
    </location>
</feature>
<dbReference type="GO" id="GO:0006357">
    <property type="term" value="P:regulation of transcription by RNA polymerase II"/>
    <property type="evidence" value="ECO:0007669"/>
    <property type="project" value="InterPro"/>
</dbReference>
<dbReference type="PANTHER" id="PTHR10026">
    <property type="entry name" value="CYCLIN"/>
    <property type="match status" value="1"/>
</dbReference>
<name>A0A9W8AVP5_9FUNG</name>
<dbReference type="Proteomes" id="UP001150925">
    <property type="component" value="Unassembled WGS sequence"/>
</dbReference>
<gene>
    <name evidence="3" type="ORF">IWQ62_002966</name>
</gene>
<dbReference type="SMART" id="SM00385">
    <property type="entry name" value="CYCLIN"/>
    <property type="match status" value="1"/>
</dbReference>
<accession>A0A9W8AVP5</accession>
<evidence type="ECO:0000259" key="2">
    <source>
        <dbReference type="SMART" id="SM00385"/>
    </source>
</evidence>
<reference evidence="3" key="1">
    <citation type="submission" date="2022-07" db="EMBL/GenBank/DDBJ databases">
        <title>Phylogenomic reconstructions and comparative analyses of Kickxellomycotina fungi.</title>
        <authorList>
            <person name="Reynolds N.K."/>
            <person name="Stajich J.E."/>
            <person name="Barry K."/>
            <person name="Grigoriev I.V."/>
            <person name="Crous P."/>
            <person name="Smith M.E."/>
        </authorList>
    </citation>
    <scope>NUCLEOTIDE SEQUENCE</scope>
    <source>
        <strain evidence="3">RSA 1196</strain>
    </source>
</reference>
<evidence type="ECO:0000313" key="4">
    <source>
        <dbReference type="Proteomes" id="UP001150925"/>
    </source>
</evidence>
<sequence>MPSSSSQWYFRKEDFRRTPSVLNNTLTLHEELVMRAKACHFIQKVGHALKVSYTAIATACVLFHRFYMRLPFGSQNHYKLLGGTCIYLASKIEEDQRKLRDVALACARMAGSYESKPASESDRLTKDWCNSIIAREELLLEYVCFDLTIQHPYSLLVEWFESLNVPSEIRPSAWAFANDSFQ</sequence>
<feature type="non-terminal residue" evidence="3">
    <location>
        <position position="182"/>
    </location>
</feature>
<organism evidence="3 4">
    <name type="scientific">Dispira parvispora</name>
    <dbReference type="NCBI Taxonomy" id="1520584"/>
    <lineage>
        <taxon>Eukaryota</taxon>
        <taxon>Fungi</taxon>
        <taxon>Fungi incertae sedis</taxon>
        <taxon>Zoopagomycota</taxon>
        <taxon>Kickxellomycotina</taxon>
        <taxon>Dimargaritomycetes</taxon>
        <taxon>Dimargaritales</taxon>
        <taxon>Dimargaritaceae</taxon>
        <taxon>Dispira</taxon>
    </lineage>
</organism>
<evidence type="ECO:0000256" key="1">
    <source>
        <dbReference type="RuleBase" id="RU000383"/>
    </source>
</evidence>